<accession>A0A7Y9LDT0</accession>
<keyword evidence="3" id="KW-0547">Nucleotide-binding</keyword>
<feature type="transmembrane region" description="Helical" evidence="7">
    <location>
        <begin position="190"/>
        <end position="215"/>
    </location>
</feature>
<evidence type="ECO:0000256" key="6">
    <source>
        <dbReference type="ARBA" id="ARBA00023136"/>
    </source>
</evidence>
<evidence type="ECO:0000256" key="1">
    <source>
        <dbReference type="ARBA" id="ARBA00004651"/>
    </source>
</evidence>
<proteinExistence type="predicted"/>
<evidence type="ECO:0000259" key="8">
    <source>
        <dbReference type="PROSITE" id="PS50893"/>
    </source>
</evidence>
<dbReference type="SUPFAM" id="SSF52540">
    <property type="entry name" value="P-loop containing nucleoside triphosphate hydrolases"/>
    <property type="match status" value="1"/>
</dbReference>
<dbReference type="InterPro" id="IPR027417">
    <property type="entry name" value="P-loop_NTPase"/>
</dbReference>
<dbReference type="GO" id="GO:0005524">
    <property type="term" value="F:ATP binding"/>
    <property type="evidence" value="ECO:0007669"/>
    <property type="project" value="UniProtKB-KW"/>
</dbReference>
<evidence type="ECO:0000256" key="7">
    <source>
        <dbReference type="SAM" id="Phobius"/>
    </source>
</evidence>
<dbReference type="AlphaFoldDB" id="A0A7Y9LDT0"/>
<dbReference type="Pfam" id="PF00005">
    <property type="entry name" value="ABC_tran"/>
    <property type="match status" value="1"/>
</dbReference>
<protein>
    <submittedName>
        <fullName evidence="9">ATP-binding cassette subfamily B protein</fullName>
    </submittedName>
</protein>
<dbReference type="GO" id="GO:0016887">
    <property type="term" value="F:ATP hydrolysis activity"/>
    <property type="evidence" value="ECO:0007669"/>
    <property type="project" value="InterPro"/>
</dbReference>
<reference evidence="9 10" key="1">
    <citation type="submission" date="2020-07" db="EMBL/GenBank/DDBJ databases">
        <title>Sequencing the genomes of 1000 actinobacteria strains.</title>
        <authorList>
            <person name="Klenk H.-P."/>
        </authorList>
    </citation>
    <scope>NUCLEOTIDE SEQUENCE [LARGE SCALE GENOMIC DNA]</scope>
    <source>
        <strain evidence="9 10">DSM 22083</strain>
    </source>
</reference>
<dbReference type="GO" id="GO:0005886">
    <property type="term" value="C:plasma membrane"/>
    <property type="evidence" value="ECO:0007669"/>
    <property type="project" value="UniProtKB-SubCell"/>
</dbReference>
<dbReference type="PANTHER" id="PTHR24221:SF654">
    <property type="entry name" value="ATP-BINDING CASSETTE SUB-FAMILY B MEMBER 6"/>
    <property type="match status" value="1"/>
</dbReference>
<comment type="caution">
    <text evidence="9">The sequence shown here is derived from an EMBL/GenBank/DDBJ whole genome shotgun (WGS) entry which is preliminary data.</text>
</comment>
<keyword evidence="4 9" id="KW-0067">ATP-binding</keyword>
<dbReference type="RefSeq" id="WP_179754391.1">
    <property type="nucleotide sequence ID" value="NZ_JACCBU010000001.1"/>
</dbReference>
<sequence length="631" mass="66945">MAAGDTATAGGEVRRRLADSPGRYLRHAQVLWRASRRWTALTTLLVLLDAAVRTLLMIMIGWFAGSVAAAVRAGAPASDAEQVWTSLVAVAAVLLLGPVLQSLKAVTAARCSAAYLAYVLDLLAEAGVGPRGIGHLDSPGPAGRLRAVADATKDWSFLMGIDSTWSVLTSRLAALGALVLLLPWRWWVPLLVAATFVVLSYVFLGWISLAFDRLLQTTGDQRRRAGYLRGLMLGTETAKEVRLFGLADWLGETYRSTWTEAMTGLWRARQHGLGPVLGACLAVAAATGGALIMIGTDVVAGAVTLGGAVMLAQAVLRLQQFGQLGNLSSALTRTTSTLNALAELRRDLGLPAVRTLPGSARPAGSDRGPAAVRLDGVSFGYPSRGTLALDGVSLDIPAGQSVAVVGSNGAGKSTMIKLLCGLYRPDRGAVRVDGADPAADESARSRVAVIFQDFVRYHLPLRDNVRLDADDHDREVLQRALADAGGAGLLNRLDHGWDTVLSHAYDGGTDLSGGQWQRVALARALAAVADGAGVLILDEPTAALDVRAEAELFDRFLEVTRGVTTILVSHRLSSVRHADRIVVLADAADDDRGIVEDGTHQELLARGGRYAAMFRLQARRFARDDSGEDPR</sequence>
<evidence type="ECO:0000256" key="5">
    <source>
        <dbReference type="ARBA" id="ARBA00022989"/>
    </source>
</evidence>
<evidence type="ECO:0000313" key="10">
    <source>
        <dbReference type="Proteomes" id="UP000569914"/>
    </source>
</evidence>
<name>A0A7Y9LDT0_9ACTN</name>
<gene>
    <name evidence="9" type="ORF">BKA15_004454</name>
</gene>
<dbReference type="InterPro" id="IPR017871">
    <property type="entry name" value="ABC_transporter-like_CS"/>
</dbReference>
<keyword evidence="6 7" id="KW-0472">Membrane</keyword>
<keyword evidence="10" id="KW-1185">Reference proteome</keyword>
<evidence type="ECO:0000256" key="2">
    <source>
        <dbReference type="ARBA" id="ARBA00022692"/>
    </source>
</evidence>
<dbReference type="InterPro" id="IPR003439">
    <property type="entry name" value="ABC_transporter-like_ATP-bd"/>
</dbReference>
<dbReference type="Proteomes" id="UP000569914">
    <property type="component" value="Unassembled WGS sequence"/>
</dbReference>
<feature type="transmembrane region" description="Helical" evidence="7">
    <location>
        <begin position="83"/>
        <end position="100"/>
    </location>
</feature>
<dbReference type="InterPro" id="IPR003593">
    <property type="entry name" value="AAA+_ATPase"/>
</dbReference>
<dbReference type="Gene3D" id="3.40.50.300">
    <property type="entry name" value="P-loop containing nucleotide triphosphate hydrolases"/>
    <property type="match status" value="1"/>
</dbReference>
<feature type="transmembrane region" description="Helical" evidence="7">
    <location>
        <begin position="38"/>
        <end position="63"/>
    </location>
</feature>
<evidence type="ECO:0000256" key="4">
    <source>
        <dbReference type="ARBA" id="ARBA00022840"/>
    </source>
</evidence>
<dbReference type="SMART" id="SM00382">
    <property type="entry name" value="AAA"/>
    <property type="match status" value="1"/>
</dbReference>
<evidence type="ECO:0000256" key="3">
    <source>
        <dbReference type="ARBA" id="ARBA00022741"/>
    </source>
</evidence>
<dbReference type="PROSITE" id="PS00211">
    <property type="entry name" value="ABC_TRANSPORTER_1"/>
    <property type="match status" value="1"/>
</dbReference>
<dbReference type="InterPro" id="IPR039421">
    <property type="entry name" value="Type_1_exporter"/>
</dbReference>
<organism evidence="9 10">
    <name type="scientific">Microlunatus parietis</name>
    <dbReference type="NCBI Taxonomy" id="682979"/>
    <lineage>
        <taxon>Bacteria</taxon>
        <taxon>Bacillati</taxon>
        <taxon>Actinomycetota</taxon>
        <taxon>Actinomycetes</taxon>
        <taxon>Propionibacteriales</taxon>
        <taxon>Propionibacteriaceae</taxon>
        <taxon>Microlunatus</taxon>
    </lineage>
</organism>
<dbReference type="PANTHER" id="PTHR24221">
    <property type="entry name" value="ATP-BINDING CASSETTE SUB-FAMILY B"/>
    <property type="match status" value="1"/>
</dbReference>
<comment type="subcellular location">
    <subcellularLocation>
        <location evidence="1">Cell membrane</location>
        <topology evidence="1">Multi-pass membrane protein</topology>
    </subcellularLocation>
</comment>
<dbReference type="GO" id="GO:0034040">
    <property type="term" value="F:ATPase-coupled lipid transmembrane transporter activity"/>
    <property type="evidence" value="ECO:0007669"/>
    <property type="project" value="TreeGrafter"/>
</dbReference>
<keyword evidence="5 7" id="KW-1133">Transmembrane helix</keyword>
<evidence type="ECO:0000313" key="9">
    <source>
        <dbReference type="EMBL" id="NYE73125.1"/>
    </source>
</evidence>
<dbReference type="EMBL" id="JACCBU010000001">
    <property type="protein sequence ID" value="NYE73125.1"/>
    <property type="molecule type" value="Genomic_DNA"/>
</dbReference>
<dbReference type="PROSITE" id="PS50893">
    <property type="entry name" value="ABC_TRANSPORTER_2"/>
    <property type="match status" value="1"/>
</dbReference>
<feature type="domain" description="ABC transporter" evidence="8">
    <location>
        <begin position="372"/>
        <end position="611"/>
    </location>
</feature>
<feature type="transmembrane region" description="Helical" evidence="7">
    <location>
        <begin position="272"/>
        <end position="292"/>
    </location>
</feature>
<dbReference type="SUPFAM" id="SSF90123">
    <property type="entry name" value="ABC transporter transmembrane region"/>
    <property type="match status" value="1"/>
</dbReference>
<dbReference type="Gene3D" id="1.20.1560.10">
    <property type="entry name" value="ABC transporter type 1, transmembrane domain"/>
    <property type="match status" value="1"/>
</dbReference>
<dbReference type="InterPro" id="IPR036640">
    <property type="entry name" value="ABC1_TM_sf"/>
</dbReference>
<feature type="transmembrane region" description="Helical" evidence="7">
    <location>
        <begin position="165"/>
        <end position="184"/>
    </location>
</feature>
<keyword evidence="2 7" id="KW-0812">Transmembrane</keyword>